<gene>
    <name evidence="2" type="ORF">ICC18_17465</name>
</gene>
<dbReference type="Proteomes" id="UP000650466">
    <property type="component" value="Unassembled WGS sequence"/>
</dbReference>
<dbReference type="InterPro" id="IPR004995">
    <property type="entry name" value="Spore_Ger"/>
</dbReference>
<evidence type="ECO:0000313" key="3">
    <source>
        <dbReference type="Proteomes" id="UP000650466"/>
    </source>
</evidence>
<evidence type="ECO:0000313" key="2">
    <source>
        <dbReference type="EMBL" id="MBD0381916.1"/>
    </source>
</evidence>
<keyword evidence="3" id="KW-1185">Reference proteome</keyword>
<name>A0A926KRQ5_9BACL</name>
<dbReference type="RefSeq" id="WP_188175694.1">
    <property type="nucleotide sequence ID" value="NZ_JACVVD010000005.1"/>
</dbReference>
<dbReference type="GO" id="GO:0016020">
    <property type="term" value="C:membrane"/>
    <property type="evidence" value="ECO:0007669"/>
    <property type="project" value="InterPro"/>
</dbReference>
<evidence type="ECO:0000256" key="1">
    <source>
        <dbReference type="ARBA" id="ARBA00023136"/>
    </source>
</evidence>
<accession>A0A926KRQ5</accession>
<proteinExistence type="predicted"/>
<organism evidence="2 3">
    <name type="scientific">Paenibacillus sedimenti</name>
    <dbReference type="NCBI Taxonomy" id="2770274"/>
    <lineage>
        <taxon>Bacteria</taxon>
        <taxon>Bacillati</taxon>
        <taxon>Bacillota</taxon>
        <taxon>Bacilli</taxon>
        <taxon>Bacillales</taxon>
        <taxon>Paenibacillaceae</taxon>
        <taxon>Paenibacillus</taxon>
    </lineage>
</organism>
<keyword evidence="1" id="KW-0472">Membrane</keyword>
<protein>
    <submittedName>
        <fullName evidence="2">Spore germination protein</fullName>
    </submittedName>
</protein>
<dbReference type="AlphaFoldDB" id="A0A926KRQ5"/>
<dbReference type="Pfam" id="PF03323">
    <property type="entry name" value="GerA"/>
    <property type="match status" value="1"/>
</dbReference>
<reference evidence="2" key="1">
    <citation type="submission" date="2020-09" db="EMBL/GenBank/DDBJ databases">
        <title>Draft Genome Sequence of Paenibacillus sp. WST5.</title>
        <authorList>
            <person name="Bao Z."/>
        </authorList>
    </citation>
    <scope>NUCLEOTIDE SEQUENCE</scope>
    <source>
        <strain evidence="2">WST5</strain>
    </source>
</reference>
<comment type="caution">
    <text evidence="2">The sequence shown here is derived from an EMBL/GenBank/DDBJ whole genome shotgun (WGS) entry which is preliminary data.</text>
</comment>
<dbReference type="EMBL" id="JACVVD010000005">
    <property type="protein sequence ID" value="MBD0381916.1"/>
    <property type="molecule type" value="Genomic_DNA"/>
</dbReference>
<sequence length="122" mass="13646">MQGSYQEVVLALGNPTDLVVYHLPSKIGEHAVCIFFETLVDRNKIERLILLPLLTIDVIGEPEQQKPDLAWIKNLIPIPDISEAKDIKECVKGLLNGQCLLLFGEGESKGFIIEVQKVNHRS</sequence>
<dbReference type="GO" id="GO:0009847">
    <property type="term" value="P:spore germination"/>
    <property type="evidence" value="ECO:0007669"/>
    <property type="project" value="InterPro"/>
</dbReference>